<reference evidence="1 2" key="1">
    <citation type="submission" date="2018-10" db="EMBL/GenBank/DDBJ databases">
        <title>Genomic Encyclopedia of Type Strains, Phase IV (KMG-IV): sequencing the most valuable type-strain genomes for metagenomic binning, comparative biology and taxonomic classification.</title>
        <authorList>
            <person name="Goeker M."/>
        </authorList>
    </citation>
    <scope>NUCLEOTIDE SEQUENCE [LARGE SCALE GENOMIC DNA]</scope>
    <source>
        <strain evidence="1 2">DSM 22653</strain>
    </source>
</reference>
<proteinExistence type="predicted"/>
<dbReference type="InterPro" id="IPR011006">
    <property type="entry name" value="CheY-like_superfamily"/>
</dbReference>
<dbReference type="AlphaFoldDB" id="A0A660KVU3"/>
<keyword evidence="2" id="KW-1185">Reference proteome</keyword>
<sequence length="71" mass="8347">MYRLYIVEDDASLRTLLAENLVRYGYTVEASREEDFPVLDRVVREFDPFRNTWTNVTVASCFDEEVLVDHG</sequence>
<name>A0A660KVU3_9BACL</name>
<dbReference type="SUPFAM" id="SSF52172">
    <property type="entry name" value="CheY-like"/>
    <property type="match status" value="1"/>
</dbReference>
<gene>
    <name evidence="1" type="ORF">C7438_1454</name>
</gene>
<protein>
    <submittedName>
        <fullName evidence="1">Uncharacterized protein</fullName>
    </submittedName>
</protein>
<dbReference type="OrthoDB" id="9790442at2"/>
<accession>A0A660KVU3</accession>
<comment type="caution">
    <text evidence="1">The sequence shown here is derived from an EMBL/GenBank/DDBJ whole genome shotgun (WGS) entry which is preliminary data.</text>
</comment>
<evidence type="ECO:0000313" key="1">
    <source>
        <dbReference type="EMBL" id="RKQ84274.1"/>
    </source>
</evidence>
<dbReference type="EMBL" id="RBIJ01000004">
    <property type="protein sequence ID" value="RKQ84274.1"/>
    <property type="molecule type" value="Genomic_DNA"/>
</dbReference>
<organism evidence="1 2">
    <name type="scientific">Brockia lithotrophica</name>
    <dbReference type="NCBI Taxonomy" id="933949"/>
    <lineage>
        <taxon>Bacteria</taxon>
        <taxon>Bacillati</taxon>
        <taxon>Bacillota</taxon>
        <taxon>Bacilli</taxon>
        <taxon>Bacillales</taxon>
        <taxon>Bacillales Family X. Incertae Sedis</taxon>
        <taxon>Brockia</taxon>
    </lineage>
</organism>
<dbReference type="RefSeq" id="WP_121444690.1">
    <property type="nucleotide sequence ID" value="NZ_RBIJ01000004.1"/>
</dbReference>
<evidence type="ECO:0000313" key="2">
    <source>
        <dbReference type="Proteomes" id="UP000267019"/>
    </source>
</evidence>
<dbReference type="Proteomes" id="UP000267019">
    <property type="component" value="Unassembled WGS sequence"/>
</dbReference>